<dbReference type="PANTHER" id="PTHR11679">
    <property type="entry name" value="VESICLE PROTEIN SORTING-ASSOCIATED"/>
    <property type="match status" value="1"/>
</dbReference>
<dbReference type="InterPro" id="IPR043127">
    <property type="entry name" value="Sec-1-like_dom3a"/>
</dbReference>
<sequence>MSRNKDPSSLLNIQHDYLHERIKGLQQPKEIYCLIIDRKVEAILYRTYTKEQLLRIVASVEIIDDERRRNSYMAAIYLCSKTIYNLKCIMADVQTKRYKNAMALFAYQDEQTNPEATSFYRNKFLNNPSVVQFFQNNFNEMNFEYNAVETRVFLVDDKTPNSMPLYYNRNAQQFVIPQIKKVASSLLNLMISMQEYPFIRFYQPPDATYEAKTLPELIADEFQLQMDGYCRANDNYPTPEVSAKTRSVLLITDRTIDLYAPLLHEFTYQAMANDIVESLEKEDVYRYQSENEKGELSDVQVKLNNENDEDWVNLRHSHIIESSELIVNKITDLIKNNPLMIDRSKASTSSDLMHIVAHLKGFDEERKQLTMHKSLIDKCLDINASRKLAEFAADFEQTCCAQGVSFEGERNKHLHDDLVILLARDDLHINDKLRLILIYAFYRGGLIRSDFEKMIKFVGVEDKHIPGLCERCFNNVDKLGFEIFKKKIKDQPANKQTFHTINNEGTYNTSRFTPGLKTIMQNVAKYSLDREWFPYFRDKPLDEENVDTSIDRAKGKDFSLQSSSNTLRNTRIKANWANTPSSSSGAGGGASAASKRFGNGAQARQRQRIFCYVAGGITYSEIRSIYELSNSLNKDFYIGSESILKPRDFLIGLQNLGDNKKLDQLDLNIVRESQESNEIPLYLYNDASIPKPRQAPSSSASPSPHPQQHHQSYTIAASPMNKSIPPQPQFGQTSSFEKQVAQQQAMYVSSHGAPNSSGHYQKRSSSNKVPVLEKDDSAKSPSKRSKLKKLFK</sequence>
<dbReference type="InterPro" id="IPR036045">
    <property type="entry name" value="Sec1-like_sf"/>
</dbReference>
<evidence type="ECO:0000313" key="4">
    <source>
        <dbReference type="Proteomes" id="UP001497383"/>
    </source>
</evidence>
<dbReference type="InterPro" id="IPR001619">
    <property type="entry name" value="Sec1-like"/>
</dbReference>
<comment type="similarity">
    <text evidence="1">Belongs to the STXBP/unc-18/SEC1 family.</text>
</comment>
<dbReference type="InterPro" id="IPR043154">
    <property type="entry name" value="Sec-1-like_dom1"/>
</dbReference>
<dbReference type="Gene3D" id="3.90.830.10">
    <property type="entry name" value="Syntaxin Binding Protein 1, Chain A, domain 2"/>
    <property type="match status" value="1"/>
</dbReference>
<dbReference type="RefSeq" id="XP_066832949.1">
    <property type="nucleotide sequence ID" value="XM_066976408.1"/>
</dbReference>
<organism evidence="3 4">
    <name type="scientific">Lodderomyces beijingensis</name>
    <dbReference type="NCBI Taxonomy" id="1775926"/>
    <lineage>
        <taxon>Eukaryota</taxon>
        <taxon>Fungi</taxon>
        <taxon>Dikarya</taxon>
        <taxon>Ascomycota</taxon>
        <taxon>Saccharomycotina</taxon>
        <taxon>Pichiomycetes</taxon>
        <taxon>Debaryomycetaceae</taxon>
        <taxon>Candida/Lodderomyces clade</taxon>
        <taxon>Lodderomyces</taxon>
    </lineage>
</organism>
<gene>
    <name evidence="3" type="ORF">LODBEIA_P60110</name>
</gene>
<feature type="compositionally biased region" description="Polar residues" evidence="2">
    <location>
        <begin position="729"/>
        <end position="768"/>
    </location>
</feature>
<evidence type="ECO:0000256" key="2">
    <source>
        <dbReference type="SAM" id="MobiDB-lite"/>
    </source>
</evidence>
<dbReference type="Proteomes" id="UP001497383">
    <property type="component" value="Chromosome 8"/>
</dbReference>
<dbReference type="GeneID" id="92211207"/>
<evidence type="ECO:0000313" key="3">
    <source>
        <dbReference type="EMBL" id="CAK9442268.1"/>
    </source>
</evidence>
<evidence type="ECO:0000256" key="1">
    <source>
        <dbReference type="ARBA" id="ARBA00009884"/>
    </source>
</evidence>
<keyword evidence="4" id="KW-1185">Reference proteome</keyword>
<accession>A0ABP0ZUI4</accession>
<feature type="region of interest" description="Disordered" evidence="2">
    <location>
        <begin position="576"/>
        <end position="599"/>
    </location>
</feature>
<evidence type="ECO:0008006" key="5">
    <source>
        <dbReference type="Google" id="ProtNLM"/>
    </source>
</evidence>
<feature type="region of interest" description="Disordered" evidence="2">
    <location>
        <begin position="688"/>
        <end position="792"/>
    </location>
</feature>
<dbReference type="Pfam" id="PF00995">
    <property type="entry name" value="Sec1"/>
    <property type="match status" value="1"/>
</dbReference>
<feature type="compositionally biased region" description="Basic residues" evidence="2">
    <location>
        <begin position="781"/>
        <end position="792"/>
    </location>
</feature>
<dbReference type="Gene3D" id="3.40.50.2060">
    <property type="match status" value="1"/>
</dbReference>
<dbReference type="EMBL" id="OZ022412">
    <property type="protein sequence ID" value="CAK9442268.1"/>
    <property type="molecule type" value="Genomic_DNA"/>
</dbReference>
<dbReference type="Gene3D" id="1.25.40.60">
    <property type="match status" value="1"/>
</dbReference>
<dbReference type="Gene3D" id="3.40.50.1910">
    <property type="match status" value="1"/>
</dbReference>
<dbReference type="SUPFAM" id="SSF56815">
    <property type="entry name" value="Sec1/munc18-like (SM) proteins"/>
    <property type="match status" value="1"/>
</dbReference>
<dbReference type="InterPro" id="IPR027482">
    <property type="entry name" value="Sec1-like_dom2"/>
</dbReference>
<name>A0ABP0ZUI4_9ASCO</name>
<reference evidence="3 4" key="1">
    <citation type="submission" date="2024-03" db="EMBL/GenBank/DDBJ databases">
        <authorList>
            <person name="Brejova B."/>
        </authorList>
    </citation>
    <scope>NUCLEOTIDE SEQUENCE [LARGE SCALE GENOMIC DNA]</scope>
    <source>
        <strain evidence="3 4">CBS 14171</strain>
    </source>
</reference>
<protein>
    <recommendedName>
        <fullName evidence="5">Protein transport protein SEC1</fullName>
    </recommendedName>
</protein>
<proteinExistence type="inferred from homology"/>